<evidence type="ECO:0000313" key="1">
    <source>
        <dbReference type="EMBL" id="EMZ29664.1"/>
    </source>
</evidence>
<name>N2AYZ9_9FIRM</name>
<gene>
    <name evidence="1" type="ORF">C823_01756</name>
</gene>
<dbReference type="AlphaFoldDB" id="N2AYZ9"/>
<accession>N2AYZ9</accession>
<protein>
    <submittedName>
        <fullName evidence="1">Uncharacterized protein</fullName>
    </submittedName>
</protein>
<dbReference type="HOGENOM" id="CLU_3152949_0_0_9"/>
<dbReference type="Proteomes" id="UP000012589">
    <property type="component" value="Unassembled WGS sequence"/>
</dbReference>
<organism evidence="1 2">
    <name type="scientific">Eubacterium plexicaudatum ASF492</name>
    <dbReference type="NCBI Taxonomy" id="1235802"/>
    <lineage>
        <taxon>Bacteria</taxon>
        <taxon>Bacillati</taxon>
        <taxon>Bacillota</taxon>
        <taxon>Clostridia</taxon>
        <taxon>Eubacteriales</taxon>
        <taxon>Eubacteriaceae</taxon>
        <taxon>Eubacterium</taxon>
    </lineage>
</organism>
<reference evidence="1 2" key="1">
    <citation type="journal article" date="2014" name="Genome Announc.">
        <title>Draft genome sequences of the altered schaedler flora, a defined bacterial community from gnotobiotic mice.</title>
        <authorList>
            <person name="Wannemuehler M.J."/>
            <person name="Overstreet A.M."/>
            <person name="Ward D.V."/>
            <person name="Phillips G.J."/>
        </authorList>
    </citation>
    <scope>NUCLEOTIDE SEQUENCE [LARGE SCALE GENOMIC DNA]</scope>
    <source>
        <strain evidence="1 2">ASF492</strain>
    </source>
</reference>
<proteinExistence type="predicted"/>
<keyword evidence="2" id="KW-1185">Reference proteome</keyword>
<evidence type="ECO:0000313" key="2">
    <source>
        <dbReference type="Proteomes" id="UP000012589"/>
    </source>
</evidence>
<dbReference type="STRING" id="1235802.C823_01756"/>
<comment type="caution">
    <text evidence="1">The sequence shown here is derived from an EMBL/GenBank/DDBJ whole genome shotgun (WGS) entry which is preliminary data.</text>
</comment>
<sequence>MTTTELEQLLTEKILMRYIELQKHPIGMKKACKEYDCIKKHVTVHMNV</sequence>
<dbReference type="PATRIC" id="fig|1235802.3.peg.1857"/>
<dbReference type="EMBL" id="AQFT01000056">
    <property type="protein sequence ID" value="EMZ29664.1"/>
    <property type="molecule type" value="Genomic_DNA"/>
</dbReference>